<dbReference type="EMBL" id="MCFJ01000006">
    <property type="protein sequence ID" value="ORY65138.1"/>
    <property type="molecule type" value="Genomic_DNA"/>
</dbReference>
<feature type="region of interest" description="Disordered" evidence="1">
    <location>
        <begin position="260"/>
        <end position="816"/>
    </location>
</feature>
<feature type="compositionally biased region" description="Acidic residues" evidence="1">
    <location>
        <begin position="698"/>
        <end position="710"/>
    </location>
</feature>
<feature type="compositionally biased region" description="Polar residues" evidence="1">
    <location>
        <begin position="751"/>
        <end position="763"/>
    </location>
</feature>
<feature type="compositionally biased region" description="Low complexity" evidence="1">
    <location>
        <begin position="222"/>
        <end position="234"/>
    </location>
</feature>
<feature type="compositionally biased region" description="Basic and acidic residues" evidence="1">
    <location>
        <begin position="307"/>
        <end position="349"/>
    </location>
</feature>
<feature type="compositionally biased region" description="Basic and acidic residues" evidence="1">
    <location>
        <begin position="393"/>
        <end position="411"/>
    </location>
</feature>
<feature type="compositionally biased region" description="Basic and acidic residues" evidence="1">
    <location>
        <begin position="161"/>
        <end position="174"/>
    </location>
</feature>
<feature type="compositionally biased region" description="Polar residues" evidence="1">
    <location>
        <begin position="52"/>
        <end position="63"/>
    </location>
</feature>
<evidence type="ECO:0000313" key="3">
    <source>
        <dbReference type="Proteomes" id="UP000193689"/>
    </source>
</evidence>
<dbReference type="OrthoDB" id="4152802at2759"/>
<feature type="region of interest" description="Disordered" evidence="1">
    <location>
        <begin position="1"/>
        <end position="234"/>
    </location>
</feature>
<dbReference type="Proteomes" id="UP000193689">
    <property type="component" value="Unassembled WGS sequence"/>
</dbReference>
<protein>
    <submittedName>
        <fullName evidence="2">Uncharacterized protein</fullName>
    </submittedName>
</protein>
<sequence length="846" mass="93724">MAFWPFRRKGSRKRSPRRGRVRQDATPNAPPRSMTEPIVESTMTTLGALGLNKTQRTNSASNKKLQRRPRTYSFSPGRRDSIRVARARQDSVPPLPTRPIPDAINDHYGNKGQDPSFAVAHGSGCAQEPDPFGDRVPTLHHNNSRNKRRGQPMSRKKSNKRQKEDHDREAEIKALSHANTAPVRPGTDGWTMGRPMKKSSKRLRPGLSSKTREGHDSDLSLPIPESIDSSMSSDSEQASWRVSALDALAPRPTLRYSSNPIYGASSGSGPMHALSQKRKISEKGPIPQETLKAHKRIDDLADDLDASDLRELMERDTRRRERKKQRERERLERRLARRAERDKQEEAEAARNGMPSPQNLERGVMGREMVGLGVDTTSAVVTSSRRRPSVDSSRQREKRSAQHNDSSENNRGRTPSPLDEFHRTDSIQIEPLALAKASEVDVEAEVASEEAPKPPSSPRSRSISPKFMGFIRSRKQRSKSPTNPIEEKMGAKPAPAESSQLASKSQDSFSGGRSSDGSSSRPWTSLFRWGRGAKARHTSGPSSFSNTSRDSMRDSMINQPSPAAINYVPVRQLSSKVPKRTMSRFREDLPELPLSPPDSRVASPEAEPLPSGPLPVIADEVAMRYDTPNSENRASPISIPGRRDEVQPSPAPMSMSLASIDSEASWLSGRAAGKRASSGLRGSLSNYPMRSGSRESEQGDQGDDEHVADEEYLKTAINNKLHRKSTGEARLSSNEDEDEGEDRRSPKWGAVNQTQTPTVTRYTETMRSREGFLQNSEDADKETGIGRDSEEGRLLSEGESPLPQRATSINFGRGHVRNFSAGRAKLLEIAPRASGERRRSAEPVTQ</sequence>
<proteinExistence type="predicted"/>
<dbReference type="STRING" id="1141098.A0A1Y2E0S4"/>
<feature type="compositionally biased region" description="Basic and acidic residues" evidence="1">
    <location>
        <begin position="77"/>
        <end position="89"/>
    </location>
</feature>
<evidence type="ECO:0000256" key="1">
    <source>
        <dbReference type="SAM" id="MobiDB-lite"/>
    </source>
</evidence>
<name>A0A1Y2E0S4_9PEZI</name>
<organism evidence="2 3">
    <name type="scientific">Pseudomassariella vexata</name>
    <dbReference type="NCBI Taxonomy" id="1141098"/>
    <lineage>
        <taxon>Eukaryota</taxon>
        <taxon>Fungi</taxon>
        <taxon>Dikarya</taxon>
        <taxon>Ascomycota</taxon>
        <taxon>Pezizomycotina</taxon>
        <taxon>Sordariomycetes</taxon>
        <taxon>Xylariomycetidae</taxon>
        <taxon>Amphisphaeriales</taxon>
        <taxon>Pseudomassariaceae</taxon>
        <taxon>Pseudomassariella</taxon>
    </lineage>
</organism>
<gene>
    <name evidence="2" type="ORF">BCR38DRAFT_484602</name>
</gene>
<feature type="compositionally biased region" description="Low complexity" evidence="1">
    <location>
        <begin position="503"/>
        <end position="521"/>
    </location>
</feature>
<evidence type="ECO:0000313" key="2">
    <source>
        <dbReference type="EMBL" id="ORY65138.1"/>
    </source>
</evidence>
<feature type="compositionally biased region" description="Basic residues" evidence="1">
    <location>
        <begin position="1"/>
        <end position="20"/>
    </location>
</feature>
<feature type="compositionally biased region" description="Basic and acidic residues" evidence="1">
    <location>
        <begin position="834"/>
        <end position="846"/>
    </location>
</feature>
<reference evidence="2 3" key="1">
    <citation type="submission" date="2016-07" db="EMBL/GenBank/DDBJ databases">
        <title>Pervasive Adenine N6-methylation of Active Genes in Fungi.</title>
        <authorList>
            <consortium name="DOE Joint Genome Institute"/>
            <person name="Mondo S.J."/>
            <person name="Dannebaum R.O."/>
            <person name="Kuo R.C."/>
            <person name="Labutti K."/>
            <person name="Haridas S."/>
            <person name="Kuo A."/>
            <person name="Salamov A."/>
            <person name="Ahrendt S.R."/>
            <person name="Lipzen A."/>
            <person name="Sullivan W."/>
            <person name="Andreopoulos W.B."/>
            <person name="Clum A."/>
            <person name="Lindquist E."/>
            <person name="Daum C."/>
            <person name="Ramamoorthy G.K."/>
            <person name="Gryganskyi A."/>
            <person name="Culley D."/>
            <person name="Magnuson J.K."/>
            <person name="James T.Y."/>
            <person name="O'Malley M.A."/>
            <person name="Stajich J.E."/>
            <person name="Spatafora J.W."/>
            <person name="Visel A."/>
            <person name="Grigoriev I.V."/>
        </authorList>
    </citation>
    <scope>NUCLEOTIDE SEQUENCE [LARGE SCALE GENOMIC DNA]</scope>
    <source>
        <strain evidence="2 3">CBS 129021</strain>
    </source>
</reference>
<comment type="caution">
    <text evidence="2">The sequence shown here is derived from an EMBL/GenBank/DDBJ whole genome shotgun (WGS) entry which is preliminary data.</text>
</comment>
<feature type="region of interest" description="Disordered" evidence="1">
    <location>
        <begin position="827"/>
        <end position="846"/>
    </location>
</feature>
<feature type="compositionally biased region" description="Basic residues" evidence="1">
    <location>
        <begin position="195"/>
        <end position="204"/>
    </location>
</feature>
<dbReference type="RefSeq" id="XP_040716290.1">
    <property type="nucleotide sequence ID" value="XM_040863765.1"/>
</dbReference>
<feature type="compositionally biased region" description="Basic residues" evidence="1">
    <location>
        <begin position="142"/>
        <end position="160"/>
    </location>
</feature>
<feature type="compositionally biased region" description="Low complexity" evidence="1">
    <location>
        <begin position="374"/>
        <end position="383"/>
    </location>
</feature>
<feature type="compositionally biased region" description="Basic and acidic residues" evidence="1">
    <location>
        <begin position="781"/>
        <end position="796"/>
    </location>
</feature>
<dbReference type="InParanoid" id="A0A1Y2E0S4"/>
<feature type="compositionally biased region" description="Polar residues" evidence="1">
    <location>
        <begin position="539"/>
        <end position="549"/>
    </location>
</feature>
<dbReference type="GeneID" id="63779977"/>
<keyword evidence="3" id="KW-1185">Reference proteome</keyword>
<accession>A0A1Y2E0S4</accession>
<dbReference type="AlphaFoldDB" id="A0A1Y2E0S4"/>